<name>A0ACC1NPU8_9HYPO</name>
<comment type="caution">
    <text evidence="1">The sequence shown here is derived from an EMBL/GenBank/DDBJ whole genome shotgun (WGS) entry which is preliminary data.</text>
</comment>
<evidence type="ECO:0000313" key="2">
    <source>
        <dbReference type="Proteomes" id="UP001143910"/>
    </source>
</evidence>
<keyword evidence="2" id="KW-1185">Reference proteome</keyword>
<dbReference type="Proteomes" id="UP001143910">
    <property type="component" value="Unassembled WGS sequence"/>
</dbReference>
<gene>
    <name evidence="1" type="ORF">NQ176_g2528</name>
</gene>
<proteinExistence type="predicted"/>
<organism evidence="1 2">
    <name type="scientific">Zarea fungicola</name>
    <dbReference type="NCBI Taxonomy" id="93591"/>
    <lineage>
        <taxon>Eukaryota</taxon>
        <taxon>Fungi</taxon>
        <taxon>Dikarya</taxon>
        <taxon>Ascomycota</taxon>
        <taxon>Pezizomycotina</taxon>
        <taxon>Sordariomycetes</taxon>
        <taxon>Hypocreomycetidae</taxon>
        <taxon>Hypocreales</taxon>
        <taxon>Cordycipitaceae</taxon>
        <taxon>Zarea</taxon>
    </lineage>
</organism>
<dbReference type="EMBL" id="JANJQO010000185">
    <property type="protein sequence ID" value="KAJ2980616.1"/>
    <property type="molecule type" value="Genomic_DNA"/>
</dbReference>
<sequence length="337" mass="38452">MSHHNTLQLEVNPKTSKLDVGSVTELFRQALQGYLEDISFKVFPLEYDERIEQGVLSFLHMQEFSTEEIRQTMPMVKWGACIAACTYPSTSVEAKVVIAIFTYLAIAVDDISKKSLADLKAFHTRLLGRERQPSALLRAIIPYIELQREVYGPFISDLITTAFLGFINGCIIEMEYEAKLSPTPHTPEFPYYLRTKTGVAEPYALFAFPPDMFPEQSLPQILPLVPGLVQFFNLNNDFLSFYKESIVSNERQNYICNYAATKNITIMQALKETQCTLVKCATDLRNAARETNDAKMQQCIESIVNGYIMYHFSATRYRLSDLDIQQIEDVRKMLVLG</sequence>
<evidence type="ECO:0000313" key="1">
    <source>
        <dbReference type="EMBL" id="KAJ2980616.1"/>
    </source>
</evidence>
<protein>
    <submittedName>
        <fullName evidence="1">Uncharacterized protein</fullName>
    </submittedName>
</protein>
<reference evidence="1" key="1">
    <citation type="submission" date="2022-08" db="EMBL/GenBank/DDBJ databases">
        <title>Genome Sequence of Lecanicillium fungicola.</title>
        <authorList>
            <person name="Buettner E."/>
        </authorList>
    </citation>
    <scope>NUCLEOTIDE SEQUENCE</scope>
    <source>
        <strain evidence="1">Babe33</strain>
    </source>
</reference>
<accession>A0ACC1NPU8</accession>